<dbReference type="InterPro" id="IPR012334">
    <property type="entry name" value="Pectin_lyas_fold"/>
</dbReference>
<dbReference type="InterPro" id="IPR011050">
    <property type="entry name" value="Pectin_lyase_fold/virulence"/>
</dbReference>
<keyword evidence="1" id="KW-0732">Signal</keyword>
<evidence type="ECO:0000259" key="2">
    <source>
        <dbReference type="Pfam" id="PF13229"/>
    </source>
</evidence>
<feature type="chain" id="PRO_5022042597" description="Secretion system C-terminal sorting domain-containing protein" evidence="1">
    <location>
        <begin position="22"/>
        <end position="1303"/>
    </location>
</feature>
<dbReference type="Gene3D" id="2.60.40.4070">
    <property type="match status" value="1"/>
</dbReference>
<evidence type="ECO:0000313" key="5">
    <source>
        <dbReference type="Proteomes" id="UP000319619"/>
    </source>
</evidence>
<evidence type="ECO:0008006" key="6">
    <source>
        <dbReference type="Google" id="ProtNLM"/>
    </source>
</evidence>
<feature type="domain" description="Secretion system C-terminal sorting" evidence="3">
    <location>
        <begin position="1223"/>
        <end position="1298"/>
    </location>
</feature>
<dbReference type="Pfam" id="PF18962">
    <property type="entry name" value="Por_Secre_tail"/>
    <property type="match status" value="1"/>
</dbReference>
<dbReference type="InterPro" id="IPR026444">
    <property type="entry name" value="Secre_tail"/>
</dbReference>
<evidence type="ECO:0000256" key="1">
    <source>
        <dbReference type="SAM" id="SignalP"/>
    </source>
</evidence>
<gene>
    <name evidence="4" type="ORF">CEE37_02365</name>
</gene>
<comment type="caution">
    <text evidence="4">The sequence shown here is derived from an EMBL/GenBank/DDBJ whole genome shotgun (WGS) entry which is preliminary data.</text>
</comment>
<proteinExistence type="predicted"/>
<sequence>MKRSLSILALIILFSFSITFAETITVSGDVSGTWSADTVLVVGEVRVPQEQTLTIEPGVKVMFQGFFEFIVDTNATLTSVGTETDSIVFASYAPGGQWGGIKFIDANDSSNMAYCIISDGSIQTGATSDGGGAIYLYYTNLTLEHCTLKGNEAELVDASGGAIYCYWSHPTISDCIIRDNWATDGGGLACWYSSPIVTDCDISNNYASERGGGVGCYSYSAASFTNCAINNNTSFSGGGGVDADYSNILMVDCDINDNVSSNSRGGGLKFNYCDNPILSNCEIVGNSADTYGGGIYCRYSYNPQIINCLIQANFSYHGGGIYLTSLSDAIIINCIINGNSASTHGGGLHSKGGSQPMVLDSYFGNNTSLAKGGGIYAYDGSLSARYCLFYNNSAEYGGGTYLWGIGSSADTIEHCTFDQNQSSSGAGIYLSNSSGVVKNSIISGSTLGSGFYFEILEDPQIAYCDIYDNAGGTTGGTAPPGFGILSAVNANGDSCDSYYNILMDPMYEDPVIRDYNLQAGSPCIDAGDPESQNDPDGTVADMGAFYYHQTGETVPIDGYCYLENQTIHAGTKVLFIAASPGAVSDSTFTNLAGHYAIAIPEGIYDISFIQAGYRSRVILGQNCTSPLTLPNVTLRETGSVCHISGSLNGTLDSGVYIVESNIMVNIGDSLYIEPGSTFNFNGDFYFQIEGYIHAAGGEIDSIRFRPAEGINAWQGLKFINTYEACLLQYCTIEGAGNRCIQINGSNPTLSHCTITGGASTGFGYGGGIYIGYSSTPILHYCIITNNSVSCGGGIGIVNSTANIHGCIIKDNLFSYQGGGIYNCSNSNTIVTNSIIANNSHVLSGGGGGGIHNLATITLGNCIITDNSANYSGGLHCRGVVNLINCIIARNIANEDGGGIGGNSGQNLTIDNCSIIDNIAQDIGGGLFCNQISPVVNGCVVAGNTTDQNGAGMYFIDSDPLITNYTVSSNFSTFGAGGLFSYDSNPNTINNIFSLNSLQQISVGGGGNLLVTYSTIQDTLWPGVGNIDEDPLFVNPDLNDYRLQWGSPCIDAGDPDPQYNDPDSTRADMGAFYFDQSVPVRILLSPHEIPYLIEPEGGTMDYTIQGTNIYQSSHDVTIWCDVELPDSTIYGPVLGPVTVTIEPGQTVERIRTQTVPAAAPMGVYHYNAYAVVDQDTSKDSFMFGKLGTVLNGSDSWGNAGDPLVEISGGQAPALPIGQVIVSNYPNPFNPTTVISFSLPVASTVKLDVFDISGSRVGVDLASTRHYPPGTHQITFDGSGLASGIYLYRLEAGEFTANGKMVLMK</sequence>
<reference evidence="4 5" key="1">
    <citation type="submission" date="2017-06" db="EMBL/GenBank/DDBJ databases">
        <title>Novel microbial phyla capable of carbon fixation and sulfur reduction in deep-sea sediments.</title>
        <authorList>
            <person name="Huang J."/>
            <person name="Baker B."/>
            <person name="Wang Y."/>
        </authorList>
    </citation>
    <scope>NUCLEOTIDE SEQUENCE [LARGE SCALE GENOMIC DNA]</scope>
    <source>
        <strain evidence="4">B3_LCP</strain>
    </source>
</reference>
<dbReference type="Gene3D" id="2.160.20.10">
    <property type="entry name" value="Single-stranded right-handed beta-helix, Pectin lyase-like"/>
    <property type="match status" value="4"/>
</dbReference>
<dbReference type="SMART" id="SM00710">
    <property type="entry name" value="PbH1"/>
    <property type="match status" value="18"/>
</dbReference>
<dbReference type="EMBL" id="NJBN01000001">
    <property type="protein sequence ID" value="TKJ42553.1"/>
    <property type="molecule type" value="Genomic_DNA"/>
</dbReference>
<name>A0A532V5S1_UNCL8</name>
<evidence type="ECO:0000313" key="4">
    <source>
        <dbReference type="EMBL" id="TKJ42553.1"/>
    </source>
</evidence>
<dbReference type="InterPro" id="IPR006626">
    <property type="entry name" value="PbH1"/>
</dbReference>
<feature type="domain" description="Right handed beta helix" evidence="2">
    <location>
        <begin position="212"/>
        <end position="366"/>
    </location>
</feature>
<protein>
    <recommendedName>
        <fullName evidence="6">Secretion system C-terminal sorting domain-containing protein</fullName>
    </recommendedName>
</protein>
<organism evidence="4 5">
    <name type="scientific">candidate division LCP-89 bacterium B3_LCP</name>
    <dbReference type="NCBI Taxonomy" id="2012998"/>
    <lineage>
        <taxon>Bacteria</taxon>
        <taxon>Pseudomonadati</taxon>
        <taxon>Bacteria division LCP-89</taxon>
    </lineage>
</organism>
<feature type="domain" description="Right handed beta helix" evidence="2">
    <location>
        <begin position="714"/>
        <end position="860"/>
    </location>
</feature>
<dbReference type="Gene3D" id="2.60.40.3880">
    <property type="match status" value="1"/>
</dbReference>
<evidence type="ECO:0000259" key="3">
    <source>
        <dbReference type="Pfam" id="PF18962"/>
    </source>
</evidence>
<dbReference type="InterPro" id="IPR039448">
    <property type="entry name" value="Beta_helix"/>
</dbReference>
<dbReference type="Pfam" id="PF13229">
    <property type="entry name" value="Beta_helix"/>
    <property type="match status" value="2"/>
</dbReference>
<accession>A0A532V5S1</accession>
<dbReference type="PANTHER" id="PTHR11319:SF35">
    <property type="entry name" value="OUTER MEMBRANE PROTEIN PMPC-RELATED"/>
    <property type="match status" value="1"/>
</dbReference>
<dbReference type="PANTHER" id="PTHR11319">
    <property type="entry name" value="G PROTEIN-COUPLED RECEPTOR-RELATED"/>
    <property type="match status" value="1"/>
</dbReference>
<dbReference type="Proteomes" id="UP000319619">
    <property type="component" value="Unassembled WGS sequence"/>
</dbReference>
<feature type="signal peptide" evidence="1">
    <location>
        <begin position="1"/>
        <end position="21"/>
    </location>
</feature>
<dbReference type="SUPFAM" id="SSF51126">
    <property type="entry name" value="Pectin lyase-like"/>
    <property type="match status" value="4"/>
</dbReference>
<dbReference type="NCBIfam" id="TIGR04183">
    <property type="entry name" value="Por_Secre_tail"/>
    <property type="match status" value="1"/>
</dbReference>